<sequence>MYRFFEEPKSQYGVFTYENIDPQCIEFYKEVKL</sequence>
<protein>
    <submittedName>
        <fullName evidence="1">Uncharacterized protein</fullName>
    </submittedName>
</protein>
<organism evidence="1 2">
    <name type="scientific">phage Lak_Megaphage_RVC_AP1_GC26</name>
    <dbReference type="NCBI Taxonomy" id="3109224"/>
    <lineage>
        <taxon>Viruses</taxon>
        <taxon>Duplodnaviria</taxon>
        <taxon>Heunggongvirae</taxon>
        <taxon>Uroviricota</taxon>
        <taxon>Caudoviricetes</taxon>
        <taxon>Caudoviricetes code 15 clade</taxon>
    </lineage>
</organism>
<dbReference type="Proteomes" id="UP001346559">
    <property type="component" value="Segment"/>
</dbReference>
<dbReference type="EMBL" id="OR769218">
    <property type="protein sequence ID" value="WQJ54043.1"/>
    <property type="molecule type" value="Genomic_DNA"/>
</dbReference>
<evidence type="ECO:0000313" key="1">
    <source>
        <dbReference type="EMBL" id="WQJ54043.1"/>
    </source>
</evidence>
<reference evidence="1 2" key="1">
    <citation type="submission" date="2023-11" db="EMBL/GenBank/DDBJ databases">
        <authorList>
            <person name="Cook R."/>
            <person name="Crisci M."/>
            <person name="Pye H."/>
            <person name="Adriaenssens E."/>
            <person name="Santini J."/>
        </authorList>
    </citation>
    <scope>NUCLEOTIDE SEQUENCE [LARGE SCALE GENOMIC DNA]</scope>
    <source>
        <strain evidence="1">Lak_Megaphage_RVC_AP1_GC26</strain>
    </source>
</reference>
<keyword evidence="2" id="KW-1185">Reference proteome</keyword>
<name>A0ABZ0Z7N7_9CAUD</name>
<evidence type="ECO:0000313" key="2">
    <source>
        <dbReference type="Proteomes" id="UP001346559"/>
    </source>
</evidence>
<accession>A0ABZ0Z7N7</accession>
<proteinExistence type="predicted"/>